<keyword evidence="2" id="KW-0808">Transferase</keyword>
<dbReference type="PATRIC" id="fig|1276221.3.peg.696"/>
<accession>S5MF33</accession>
<dbReference type="Gene3D" id="3.40.50.150">
    <property type="entry name" value="Vaccinia Virus protein VP39"/>
    <property type="match status" value="1"/>
</dbReference>
<dbReference type="GO" id="GO:0003676">
    <property type="term" value="F:nucleic acid binding"/>
    <property type="evidence" value="ECO:0007669"/>
    <property type="project" value="InterPro"/>
</dbReference>
<organism evidence="3 4">
    <name type="scientific">Spiroplasma diminutum CUAS-1</name>
    <dbReference type="NCBI Taxonomy" id="1276221"/>
    <lineage>
        <taxon>Bacteria</taxon>
        <taxon>Bacillati</taxon>
        <taxon>Mycoplasmatota</taxon>
        <taxon>Mollicutes</taxon>
        <taxon>Entomoplasmatales</taxon>
        <taxon>Spiroplasmataceae</taxon>
        <taxon>Spiroplasma</taxon>
    </lineage>
</organism>
<name>S5MF33_9MOLU</name>
<keyword evidence="4" id="KW-1185">Reference proteome</keyword>
<dbReference type="GO" id="GO:0008168">
    <property type="term" value="F:methyltransferase activity"/>
    <property type="evidence" value="ECO:0007669"/>
    <property type="project" value="UniProtKB-KW"/>
</dbReference>
<dbReference type="FunCoup" id="S5MF33">
    <property type="interactions" value="271"/>
</dbReference>
<evidence type="ECO:0000256" key="2">
    <source>
        <dbReference type="ARBA" id="ARBA00022679"/>
    </source>
</evidence>
<proteinExistence type="predicted"/>
<sequence>MRVISGRFRGRKLVTLEGMNTRPTITRVKEDMFNVLNNYFIFEDKVCLDLFGGSGALSLEALSRGLKFAYVNDHHKPALEIIKENFRGLNSDEFELFNLDYKRMLDFLVNSNKKMDLIFFDPPFAKVEYYYDFFKYIYEKELLNNYGILIMESELPLDMNKIEILNILKYKDFKNKHLYILRLEKGELENE</sequence>
<evidence type="ECO:0000313" key="3">
    <source>
        <dbReference type="EMBL" id="AGR42398.1"/>
    </source>
</evidence>
<evidence type="ECO:0000256" key="1">
    <source>
        <dbReference type="ARBA" id="ARBA00022603"/>
    </source>
</evidence>
<dbReference type="STRING" id="1276221.SDIMI_v3c06940"/>
<dbReference type="AlphaFoldDB" id="S5MF33"/>
<dbReference type="SUPFAM" id="SSF53335">
    <property type="entry name" value="S-adenosyl-L-methionine-dependent methyltransferases"/>
    <property type="match status" value="1"/>
</dbReference>
<dbReference type="Proteomes" id="UP000014983">
    <property type="component" value="Chromosome"/>
</dbReference>
<dbReference type="InParanoid" id="S5MF33"/>
<dbReference type="PANTHER" id="PTHR43542">
    <property type="entry name" value="METHYLTRANSFERASE"/>
    <property type="match status" value="1"/>
</dbReference>
<dbReference type="InterPro" id="IPR004398">
    <property type="entry name" value="RNA_MeTrfase_RsmD"/>
</dbReference>
<dbReference type="OrthoDB" id="9803017at2"/>
<dbReference type="eggNOG" id="COG0742">
    <property type="taxonomic scope" value="Bacteria"/>
</dbReference>
<dbReference type="GO" id="GO:0031167">
    <property type="term" value="P:rRNA methylation"/>
    <property type="evidence" value="ECO:0007669"/>
    <property type="project" value="InterPro"/>
</dbReference>
<dbReference type="PIRSF" id="PIRSF004553">
    <property type="entry name" value="CHP00095"/>
    <property type="match status" value="1"/>
</dbReference>
<dbReference type="CDD" id="cd02440">
    <property type="entry name" value="AdoMet_MTases"/>
    <property type="match status" value="1"/>
</dbReference>
<dbReference type="EMBL" id="CP005076">
    <property type="protein sequence ID" value="AGR42398.1"/>
    <property type="molecule type" value="Genomic_DNA"/>
</dbReference>
<dbReference type="KEGG" id="sdi:SDIMI_v3c06940"/>
<dbReference type="RefSeq" id="WP_020836629.1">
    <property type="nucleotide sequence ID" value="NC_021833.1"/>
</dbReference>
<keyword evidence="1 3" id="KW-0489">Methyltransferase</keyword>
<dbReference type="InterPro" id="IPR002052">
    <property type="entry name" value="DNA_methylase_N6_adenine_CS"/>
</dbReference>
<evidence type="ECO:0000313" key="4">
    <source>
        <dbReference type="Proteomes" id="UP000014983"/>
    </source>
</evidence>
<dbReference type="PANTHER" id="PTHR43542:SF1">
    <property type="entry name" value="METHYLTRANSFERASE"/>
    <property type="match status" value="1"/>
</dbReference>
<dbReference type="InterPro" id="IPR029063">
    <property type="entry name" value="SAM-dependent_MTases_sf"/>
</dbReference>
<protein>
    <submittedName>
        <fullName evidence="3">N6-adenine-specific methylase</fullName>
    </submittedName>
</protein>
<dbReference type="NCBIfam" id="TIGR00095">
    <property type="entry name" value="16S rRNA (guanine(966)-N(2))-methyltransferase RsmD"/>
    <property type="match status" value="1"/>
</dbReference>
<reference evidence="3 4" key="1">
    <citation type="journal article" date="2013" name="Genome Biol. Evol.">
        <title>Comparison of metabolic capacities and inference of gene content evolution in mosquito-associated Spiroplasma diminutum and S. taiwanense.</title>
        <authorList>
            <person name="Lo W.S."/>
            <person name="Ku C."/>
            <person name="Chen L.L."/>
            <person name="Chang T.H."/>
            <person name="Kuo C.H."/>
        </authorList>
    </citation>
    <scope>NUCLEOTIDE SEQUENCE [LARGE SCALE GENOMIC DNA]</scope>
    <source>
        <strain evidence="3">CUAS-1</strain>
    </source>
</reference>
<dbReference type="Pfam" id="PF03602">
    <property type="entry name" value="Cons_hypoth95"/>
    <property type="match status" value="1"/>
</dbReference>
<dbReference type="HOGENOM" id="CLU_075826_0_0_14"/>
<dbReference type="PROSITE" id="PS00092">
    <property type="entry name" value="N6_MTASE"/>
    <property type="match status" value="1"/>
</dbReference>
<gene>
    <name evidence="3" type="ORF">SDIMI_v3c06940</name>
</gene>